<dbReference type="EMBL" id="WHWC01000009">
    <property type="protein sequence ID" value="KAG8375953.1"/>
    <property type="molecule type" value="Genomic_DNA"/>
</dbReference>
<feature type="compositionally biased region" description="Polar residues" evidence="4">
    <location>
        <begin position="347"/>
        <end position="368"/>
    </location>
</feature>
<dbReference type="SMART" id="SM00028">
    <property type="entry name" value="TPR"/>
    <property type="match status" value="4"/>
</dbReference>
<dbReference type="InterPro" id="IPR011990">
    <property type="entry name" value="TPR-like_helical_dom_sf"/>
</dbReference>
<feature type="region of interest" description="Disordered" evidence="4">
    <location>
        <begin position="345"/>
        <end position="368"/>
    </location>
</feature>
<dbReference type="PANTHER" id="PTHR16193:SF0">
    <property type="entry name" value="TETRATRICOPEPTIDE REPEAT PROTEIN 27"/>
    <property type="match status" value="1"/>
</dbReference>
<dbReference type="PANTHER" id="PTHR16193">
    <property type="entry name" value="TETRATRICOPEPTIDE REPEAT PROTEIN 27"/>
    <property type="match status" value="1"/>
</dbReference>
<keyword evidence="6" id="KW-1185">Reference proteome</keyword>
<keyword evidence="1" id="KW-0677">Repeat</keyword>
<evidence type="ECO:0000313" key="5">
    <source>
        <dbReference type="EMBL" id="KAG8375953.1"/>
    </source>
</evidence>
<feature type="repeat" description="TPR" evidence="3">
    <location>
        <begin position="627"/>
        <end position="660"/>
    </location>
</feature>
<dbReference type="AlphaFoldDB" id="A0AAV6X9X4"/>
<name>A0AAV6X9X4_9LAMI</name>
<dbReference type="InterPro" id="IPR019734">
    <property type="entry name" value="TPR_rpt"/>
</dbReference>
<evidence type="ECO:0000256" key="1">
    <source>
        <dbReference type="ARBA" id="ARBA00022737"/>
    </source>
</evidence>
<dbReference type="SUPFAM" id="SSF48452">
    <property type="entry name" value="TPR-like"/>
    <property type="match status" value="1"/>
</dbReference>
<dbReference type="PROSITE" id="PS50005">
    <property type="entry name" value="TPR"/>
    <property type="match status" value="1"/>
</dbReference>
<evidence type="ECO:0000256" key="4">
    <source>
        <dbReference type="SAM" id="MobiDB-lite"/>
    </source>
</evidence>
<keyword evidence="2 3" id="KW-0802">TPR repeat</keyword>
<gene>
    <name evidence="5" type="ORF">BUALT_Bualt09G0012700</name>
</gene>
<organism evidence="5 6">
    <name type="scientific">Buddleja alternifolia</name>
    <dbReference type="NCBI Taxonomy" id="168488"/>
    <lineage>
        <taxon>Eukaryota</taxon>
        <taxon>Viridiplantae</taxon>
        <taxon>Streptophyta</taxon>
        <taxon>Embryophyta</taxon>
        <taxon>Tracheophyta</taxon>
        <taxon>Spermatophyta</taxon>
        <taxon>Magnoliopsida</taxon>
        <taxon>eudicotyledons</taxon>
        <taxon>Gunneridae</taxon>
        <taxon>Pentapetalae</taxon>
        <taxon>asterids</taxon>
        <taxon>lamiids</taxon>
        <taxon>Lamiales</taxon>
        <taxon>Scrophulariaceae</taxon>
        <taxon>Buddlejeae</taxon>
        <taxon>Buddleja</taxon>
    </lineage>
</organism>
<evidence type="ECO:0008006" key="7">
    <source>
        <dbReference type="Google" id="ProtNLM"/>
    </source>
</evidence>
<evidence type="ECO:0000256" key="2">
    <source>
        <dbReference type="ARBA" id="ARBA00022803"/>
    </source>
</evidence>
<evidence type="ECO:0000256" key="3">
    <source>
        <dbReference type="PROSITE-ProRule" id="PRU00339"/>
    </source>
</evidence>
<dbReference type="Proteomes" id="UP000826271">
    <property type="component" value="Unassembled WGS sequence"/>
</dbReference>
<dbReference type="Pfam" id="PF13432">
    <property type="entry name" value="TPR_16"/>
    <property type="match status" value="1"/>
</dbReference>
<accession>A0AAV6X9X4</accession>
<reference evidence="5" key="1">
    <citation type="submission" date="2019-10" db="EMBL/GenBank/DDBJ databases">
        <authorList>
            <person name="Zhang R."/>
            <person name="Pan Y."/>
            <person name="Wang J."/>
            <person name="Ma R."/>
            <person name="Yu S."/>
        </authorList>
    </citation>
    <scope>NUCLEOTIDE SEQUENCE</scope>
    <source>
        <strain evidence="5">LA-IB0</strain>
        <tissue evidence="5">Leaf</tissue>
    </source>
</reference>
<dbReference type="InterPro" id="IPR044244">
    <property type="entry name" value="TTC27/Emw1"/>
</dbReference>
<dbReference type="Pfam" id="PF13181">
    <property type="entry name" value="TPR_8"/>
    <property type="match status" value="1"/>
</dbReference>
<protein>
    <recommendedName>
        <fullName evidence="7">Tetratricopeptide repeat protein 27 homolog</fullName>
    </recommendedName>
</protein>
<evidence type="ECO:0000313" key="6">
    <source>
        <dbReference type="Proteomes" id="UP000826271"/>
    </source>
</evidence>
<dbReference type="Gene3D" id="1.25.40.10">
    <property type="entry name" value="Tetratricopeptide repeat domain"/>
    <property type="match status" value="1"/>
</dbReference>
<proteinExistence type="predicted"/>
<dbReference type="PROSITE" id="PS50293">
    <property type="entry name" value="TPR_REGION"/>
    <property type="match status" value="1"/>
</dbReference>
<comment type="caution">
    <text evidence="5">The sequence shown here is derived from an EMBL/GenBank/DDBJ whole genome shotgun (WGS) entry which is preliminary data.</text>
</comment>
<sequence>MAAEEAAVVLLRSLELRLLRCSLPSDYPSISSPPPVSPARFFDLHSLVALIESGHYLKALSSPASEALFSYLQFDDYLDESSSAHRFYSDTLPDCVTLFLNNINSGNEEEDKQEELGYKTLLVMALGVAALLAFIQSNMTGPLDNLPLMPLAELLTRKDKRGDGDWMEWEAWSHRELMSVGADLHTKFSNLQYLIFAKTLLMRTKDVLFEANFPSIDGVRSIPWWLVRALFLHQKLLDERSSFLFDLLQVFKNESLFCFDSLEKIKDYWCANEDCSTILVMLHLEVGMLELYYGRVDTCRLHFKSAAEVSNYNYFVSGALGFRTLHQVEPKAQLRLVDGTNAGDTCESVSHESSITDNSPVHQPAETSEASDILMTPKFVADEEHSESVEQGVQYHAIESSQLKAIHQAVILAECLSIEKSARNDELQSCEMAPYIEAIDSQKSSPFILRCLSNVLRVRWESSRNRTKQRALLMMDKLVEGIYNSSPGVAQRLYYYFGVNMPSVPAIRKEYGDLLVSCGLTGEAIKIYEDLELWDNLIYCYQLMDKKAAAVELIKKRLAEKPFDSRLWCSLGDVTNDDASYNKALEVSGNRSARAFRSLARSAYNRGEYEKSKLLWQSAMALNSMHPDGWFALGAACLKSRDVDKALDAFTRAVQLDPENGEAWNNIACLHMIKKRSKEAFIAFKEALKLKRDSWQMWENYSHVAADIGNFTQAMEAVQKVLDKTKTKRIDSELLERIMLEIEGRASTSSLSQAHVPTGDSNYTHPINVHSNVANETRSLDVDSARRRETEHLIELLGKILRQTVQSGGNADTWGLYARWHKLKGDLTMCSEALLKQVRSYQGSDLWKDRDRFTKFAHASLELCNIYQELALRNTSLRELFAAEMHLKSTIKQAVCFSDTEEFRDLVACLEDVRRSLKISSPGA</sequence>